<keyword evidence="1" id="KW-0812">Transmembrane</keyword>
<evidence type="ECO:0000313" key="3">
    <source>
        <dbReference type="Proteomes" id="UP000195913"/>
    </source>
</evidence>
<keyword evidence="1" id="KW-0472">Membrane</keyword>
<dbReference type="AlphaFoldDB" id="A0A1R4GJL4"/>
<name>A0A1R4GJL4_9MICC</name>
<proteinExistence type="predicted"/>
<gene>
    <name evidence="2" type="ORF">FM101_10905</name>
</gene>
<keyword evidence="3" id="KW-1185">Reference proteome</keyword>
<reference evidence="2 3" key="1">
    <citation type="submission" date="2017-02" db="EMBL/GenBank/DDBJ databases">
        <authorList>
            <person name="Peterson S.W."/>
        </authorList>
    </citation>
    <scope>NUCLEOTIDE SEQUENCE [LARGE SCALE GENOMIC DNA]</scope>
    <source>
        <strain evidence="2 3">B Ar 00.02</strain>
    </source>
</reference>
<evidence type="ECO:0000313" key="2">
    <source>
        <dbReference type="EMBL" id="SJM68275.1"/>
    </source>
</evidence>
<keyword evidence="1" id="KW-1133">Transmembrane helix</keyword>
<feature type="transmembrane region" description="Helical" evidence="1">
    <location>
        <begin position="64"/>
        <end position="86"/>
    </location>
</feature>
<dbReference type="Proteomes" id="UP000195913">
    <property type="component" value="Unassembled WGS sequence"/>
</dbReference>
<evidence type="ECO:0000256" key="1">
    <source>
        <dbReference type="SAM" id="Phobius"/>
    </source>
</evidence>
<accession>A0A1R4GJL4</accession>
<feature type="transmembrane region" description="Helical" evidence="1">
    <location>
        <begin position="37"/>
        <end position="58"/>
    </location>
</feature>
<feature type="transmembrane region" description="Helical" evidence="1">
    <location>
        <begin position="98"/>
        <end position="116"/>
    </location>
</feature>
<dbReference type="RefSeq" id="WP_086999480.1">
    <property type="nucleotide sequence ID" value="NZ_FUHW01000038.1"/>
</dbReference>
<protein>
    <submittedName>
        <fullName evidence="2">Uncharacterized protein</fullName>
    </submittedName>
</protein>
<organism evidence="2 3">
    <name type="scientific">Arthrobacter rhombi</name>
    <dbReference type="NCBI Taxonomy" id="71253"/>
    <lineage>
        <taxon>Bacteria</taxon>
        <taxon>Bacillati</taxon>
        <taxon>Actinomycetota</taxon>
        <taxon>Actinomycetes</taxon>
        <taxon>Micrococcales</taxon>
        <taxon>Micrococcaceae</taxon>
        <taxon>Arthrobacter</taxon>
    </lineage>
</organism>
<sequence length="117" mass="12532">MSTVISYAVPFILLALTTPWCLRMLRTTNAEPALNRITQLTGMTALAALGAVVLRAGIVPLWSWYPTAVAVGVGAIALSVRWPVLVRSGAAERRIRTVVSLVINGALLVVVSYGFLR</sequence>
<dbReference type="EMBL" id="FUHW01000038">
    <property type="protein sequence ID" value="SJM68275.1"/>
    <property type="molecule type" value="Genomic_DNA"/>
</dbReference>
<feature type="transmembrane region" description="Helical" evidence="1">
    <location>
        <begin position="6"/>
        <end position="25"/>
    </location>
</feature>